<sequence length="194" mass="22501">MTSWEKFFDEKIREIAKENYIVDVGSGLKFGKHMKQYETLFAGKKFLTFDKEGTYRPDIVGDIHAIPLPDASVDAVLCNAVLEHVEEPGKAVAEIHRILKPGGKAFFYVPFLYPYHAEKRIYKDFYRFSKDGVEYLLRNFSKLEYVPVRGFAEMWLYFLPFRLNRLLSPVGRILDSLLKRGGNQTSGFNIFVIK</sequence>
<dbReference type="Proteomes" id="UP000176864">
    <property type="component" value="Unassembled WGS sequence"/>
</dbReference>
<dbReference type="EMBL" id="MFEK01000014">
    <property type="protein sequence ID" value="OGE78109.1"/>
    <property type="molecule type" value="Genomic_DNA"/>
</dbReference>
<dbReference type="CDD" id="cd02440">
    <property type="entry name" value="AdoMet_MTases"/>
    <property type="match status" value="1"/>
</dbReference>
<proteinExistence type="predicted"/>
<dbReference type="InterPro" id="IPR029063">
    <property type="entry name" value="SAM-dependent_MTases_sf"/>
</dbReference>
<comment type="caution">
    <text evidence="2">The sequence shown here is derived from an EMBL/GenBank/DDBJ whole genome shotgun (WGS) entry which is preliminary data.</text>
</comment>
<evidence type="ECO:0000259" key="1">
    <source>
        <dbReference type="Pfam" id="PF08241"/>
    </source>
</evidence>
<dbReference type="Pfam" id="PF08241">
    <property type="entry name" value="Methyltransf_11"/>
    <property type="match status" value="1"/>
</dbReference>
<dbReference type="Gene3D" id="3.40.50.150">
    <property type="entry name" value="Vaccinia Virus protein VP39"/>
    <property type="match status" value="1"/>
</dbReference>
<dbReference type="AlphaFoldDB" id="A0A1F5NKA2"/>
<evidence type="ECO:0000313" key="2">
    <source>
        <dbReference type="EMBL" id="OGE78109.1"/>
    </source>
</evidence>
<feature type="domain" description="Methyltransferase type 11" evidence="1">
    <location>
        <begin position="51"/>
        <end position="107"/>
    </location>
</feature>
<accession>A0A1F5NKA2</accession>
<gene>
    <name evidence="2" type="ORF">A2751_03020</name>
</gene>
<protein>
    <recommendedName>
        <fullName evidence="1">Methyltransferase type 11 domain-containing protein</fullName>
    </recommendedName>
</protein>
<name>A0A1F5NKA2_9BACT</name>
<dbReference type="GO" id="GO:0008757">
    <property type="term" value="F:S-adenosylmethionine-dependent methyltransferase activity"/>
    <property type="evidence" value="ECO:0007669"/>
    <property type="project" value="InterPro"/>
</dbReference>
<dbReference type="STRING" id="1817824.A2751_03020"/>
<evidence type="ECO:0000313" key="3">
    <source>
        <dbReference type="Proteomes" id="UP000176864"/>
    </source>
</evidence>
<dbReference type="SUPFAM" id="SSF53335">
    <property type="entry name" value="S-adenosyl-L-methionine-dependent methyltransferases"/>
    <property type="match status" value="1"/>
</dbReference>
<organism evidence="2 3">
    <name type="scientific">Candidatus Doudnabacteria bacterium RIFCSPHIGHO2_01_FULL_46_14</name>
    <dbReference type="NCBI Taxonomy" id="1817824"/>
    <lineage>
        <taxon>Bacteria</taxon>
        <taxon>Candidatus Doudnaibacteriota</taxon>
    </lineage>
</organism>
<reference evidence="2 3" key="1">
    <citation type="journal article" date="2016" name="Nat. Commun.">
        <title>Thousands of microbial genomes shed light on interconnected biogeochemical processes in an aquifer system.</title>
        <authorList>
            <person name="Anantharaman K."/>
            <person name="Brown C.T."/>
            <person name="Hug L.A."/>
            <person name="Sharon I."/>
            <person name="Castelle C.J."/>
            <person name="Probst A.J."/>
            <person name="Thomas B.C."/>
            <person name="Singh A."/>
            <person name="Wilkins M.J."/>
            <person name="Karaoz U."/>
            <person name="Brodie E.L."/>
            <person name="Williams K.H."/>
            <person name="Hubbard S.S."/>
            <person name="Banfield J.F."/>
        </authorList>
    </citation>
    <scope>NUCLEOTIDE SEQUENCE [LARGE SCALE GENOMIC DNA]</scope>
</reference>
<dbReference type="InterPro" id="IPR013216">
    <property type="entry name" value="Methyltransf_11"/>
</dbReference>